<dbReference type="EMBL" id="MRCA01000005">
    <property type="protein sequence ID" value="OKH13861.1"/>
    <property type="molecule type" value="Genomic_DNA"/>
</dbReference>
<name>A0A1U7GZ68_9CYAN</name>
<evidence type="ECO:0000313" key="2">
    <source>
        <dbReference type="EMBL" id="OKH13861.1"/>
    </source>
</evidence>
<dbReference type="AlphaFoldDB" id="A0A1U7GZ68"/>
<keyword evidence="1" id="KW-0732">Signal</keyword>
<proteinExistence type="predicted"/>
<reference evidence="2 3" key="1">
    <citation type="submission" date="2016-11" db="EMBL/GenBank/DDBJ databases">
        <title>Draft Genome Sequences of Nine Cyanobacterial Strains from Diverse Habitats.</title>
        <authorList>
            <person name="Zhu T."/>
            <person name="Hou S."/>
            <person name="Lu X."/>
            <person name="Hess W.R."/>
        </authorList>
    </citation>
    <scope>NUCLEOTIDE SEQUENCE [LARGE SCALE GENOMIC DNA]</scope>
    <source>
        <strain evidence="2 3">NIES-592</strain>
    </source>
</reference>
<dbReference type="NCBIfam" id="NF038121">
    <property type="entry name" value="PEP_CTERM_LEVG"/>
    <property type="match status" value="1"/>
</dbReference>
<accession>A0A1U7GZ68</accession>
<sequence length="253" mass="26711">MQKIPTLAKTLIAFSVGLGVAAAMPSAKAASLVPQLEGEVQTNLGCLDPNQCIDTTSLGYTVTSLDFDGAGGYGPSRLFVDTRSTSNIYEGQGLKVSFGTKDAGTNPALNEYWFRPVAITESGNLPESGQLEVGQFLFEFTEVMSEISLDFFDVEDIGTAILMLNGEDITDLVLQAGKNNGIQSLTLHNVKSFEVQLGNTSSSKFPKTGDGVNLRGNVVPKPVPEAGTTVSLGALVVVSLFGLRRRGKTISVA</sequence>
<organism evidence="2 3">
    <name type="scientific">Fischerella major NIES-592</name>
    <dbReference type="NCBI Taxonomy" id="210994"/>
    <lineage>
        <taxon>Bacteria</taxon>
        <taxon>Bacillati</taxon>
        <taxon>Cyanobacteriota</taxon>
        <taxon>Cyanophyceae</taxon>
        <taxon>Nostocales</taxon>
        <taxon>Hapalosiphonaceae</taxon>
        <taxon>Fischerella</taxon>
    </lineage>
</organism>
<dbReference type="OrthoDB" id="453137at2"/>
<comment type="caution">
    <text evidence="2">The sequence shown here is derived from an EMBL/GenBank/DDBJ whole genome shotgun (WGS) entry which is preliminary data.</text>
</comment>
<gene>
    <name evidence="2" type="ORF">NIES592_10995</name>
</gene>
<protein>
    <submittedName>
        <fullName evidence="2">PEP-CTERM sorting domain-containing protein</fullName>
    </submittedName>
</protein>
<feature type="chain" id="PRO_5012866305" evidence="1">
    <location>
        <begin position="30"/>
        <end position="253"/>
    </location>
</feature>
<evidence type="ECO:0000256" key="1">
    <source>
        <dbReference type="SAM" id="SignalP"/>
    </source>
</evidence>
<keyword evidence="3" id="KW-1185">Reference proteome</keyword>
<evidence type="ECO:0000313" key="3">
    <source>
        <dbReference type="Proteomes" id="UP000186391"/>
    </source>
</evidence>
<dbReference type="RefSeq" id="WP_073555751.1">
    <property type="nucleotide sequence ID" value="NZ_MRCA01000005.1"/>
</dbReference>
<dbReference type="Proteomes" id="UP000186391">
    <property type="component" value="Unassembled WGS sequence"/>
</dbReference>
<feature type="signal peptide" evidence="1">
    <location>
        <begin position="1"/>
        <end position="29"/>
    </location>
</feature>